<sequence>MPRPQKWLSPPVAIAFVISQDQVLVLARSNIPESAGVEYWAPREGTELKLSYHAPGTKSTRDTACTPNICGLPYSGVTLFDLPCARCTISSQVHREHEQPSRPFPPYIGYLGTGKTSTIVAMASTYVTCGGHVLFTAPSHDAADAICEANEKLNAVAKTNNTNALRGHGKVYKEFREQEYAKAAGIKSAVANVVRWSLPNVLGRVVSLFANDPVPTPEEVAEPAVKEELLSPLMDVDLGVNITETCTPQIGVSSYLGVKEVVPEGQQPGENNHCSMHTFQTSHQLTERVNAELGQSAMTVPDILYDHHPDPEALLSNGEIWRLDISLHHNDYHSSNSFNSRVYGDGSVTLQPIRDYLNQRTVIHLFVIADDLGSSIQQAMQGDRENDPYDSSHRHFIQSGDYPAPEAWPTVLYNTRTSFNHWSDYVTVNGFGLICEHEHHCESVRALEDKVHQLRLITLPRAGNRRYFGFINAKDAENKDHELYPGDKLQVVLNWGATVLDPLRITLAGSTTMMLKRRWDSEARSWRLLEPELEPVDVEAVPDFLNASNAIAAAETRNVKIKNLDSGLPFRRSIGALRAMTDEENPNGELLVCKNPLSLPFIDLYEGIHEIEAYEETFSFNNEQTAAFHSLRQLPSGSMNSLPQQKYPKYDLIVTRCHAISTEEEFVTNRAGGSRARDPDDRTPVFAADAGMDGTLDLMMTASVIPRSHARKTIIPSRTSDKRPKLIELSMAYQVLEGSGIIEAPFSNREGHNQSVSQFRSYVRGDEFSETEMNDIRKNEGIAQCHSRLVGRYHVQTVNGMIVKQTTAFLDIEYGYTSATSIRENVNATATFVDEAARLTETELWPVLGGWYTPKTLTLVGDHYQLRQLAFSKGNDDPFTGSLRMALFTSATGRIYFHHAP</sequence>
<dbReference type="InterPro" id="IPR027417">
    <property type="entry name" value="P-loop_NTPase"/>
</dbReference>
<dbReference type="OrthoDB" id="4526869at2759"/>
<accession>A0A1L9TE19</accession>
<dbReference type="VEuPathDB" id="FungiDB:ASPSYDRAFT_32812"/>
<dbReference type="RefSeq" id="XP_040701480.1">
    <property type="nucleotide sequence ID" value="XM_040845021.1"/>
</dbReference>
<evidence type="ECO:0000313" key="1">
    <source>
        <dbReference type="EMBL" id="OJJ57674.1"/>
    </source>
</evidence>
<dbReference type="STRING" id="1036612.A0A1L9TE19"/>
<dbReference type="AlphaFoldDB" id="A0A1L9TE19"/>
<dbReference type="Proteomes" id="UP000184356">
    <property type="component" value="Unassembled WGS sequence"/>
</dbReference>
<dbReference type="GeneID" id="63761094"/>
<protein>
    <recommendedName>
        <fullName evidence="3">DNA2/NAM7 helicase helicase domain-containing protein</fullName>
    </recommendedName>
</protein>
<gene>
    <name evidence="1" type="ORF">ASPSYDRAFT_32812</name>
</gene>
<evidence type="ECO:0008006" key="3">
    <source>
        <dbReference type="Google" id="ProtNLM"/>
    </source>
</evidence>
<reference evidence="2" key="1">
    <citation type="journal article" date="2017" name="Genome Biol.">
        <title>Comparative genomics reveals high biological diversity and specific adaptations in the industrially and medically important fungal genus Aspergillus.</title>
        <authorList>
            <person name="de Vries R.P."/>
            <person name="Riley R."/>
            <person name="Wiebenga A."/>
            <person name="Aguilar-Osorio G."/>
            <person name="Amillis S."/>
            <person name="Uchima C.A."/>
            <person name="Anderluh G."/>
            <person name="Asadollahi M."/>
            <person name="Askin M."/>
            <person name="Barry K."/>
            <person name="Battaglia E."/>
            <person name="Bayram O."/>
            <person name="Benocci T."/>
            <person name="Braus-Stromeyer S.A."/>
            <person name="Caldana C."/>
            <person name="Canovas D."/>
            <person name="Cerqueira G.C."/>
            <person name="Chen F."/>
            <person name="Chen W."/>
            <person name="Choi C."/>
            <person name="Clum A."/>
            <person name="Dos Santos R.A."/>
            <person name="Damasio A.R."/>
            <person name="Diallinas G."/>
            <person name="Emri T."/>
            <person name="Fekete E."/>
            <person name="Flipphi M."/>
            <person name="Freyberg S."/>
            <person name="Gallo A."/>
            <person name="Gournas C."/>
            <person name="Habgood R."/>
            <person name="Hainaut M."/>
            <person name="Harispe M.L."/>
            <person name="Henrissat B."/>
            <person name="Hilden K.S."/>
            <person name="Hope R."/>
            <person name="Hossain A."/>
            <person name="Karabika E."/>
            <person name="Karaffa L."/>
            <person name="Karanyi Z."/>
            <person name="Krasevec N."/>
            <person name="Kuo A."/>
            <person name="Kusch H."/>
            <person name="LaButti K."/>
            <person name="Lagendijk E.L."/>
            <person name="Lapidus A."/>
            <person name="Levasseur A."/>
            <person name="Lindquist E."/>
            <person name="Lipzen A."/>
            <person name="Logrieco A.F."/>
            <person name="MacCabe A."/>
            <person name="Maekelae M.R."/>
            <person name="Malavazi I."/>
            <person name="Melin P."/>
            <person name="Meyer V."/>
            <person name="Mielnichuk N."/>
            <person name="Miskei M."/>
            <person name="Molnar A.P."/>
            <person name="Mule G."/>
            <person name="Ngan C.Y."/>
            <person name="Orejas M."/>
            <person name="Orosz E."/>
            <person name="Ouedraogo J.P."/>
            <person name="Overkamp K.M."/>
            <person name="Park H.-S."/>
            <person name="Perrone G."/>
            <person name="Piumi F."/>
            <person name="Punt P.J."/>
            <person name="Ram A.F."/>
            <person name="Ramon A."/>
            <person name="Rauscher S."/>
            <person name="Record E."/>
            <person name="Riano-Pachon D.M."/>
            <person name="Robert V."/>
            <person name="Roehrig J."/>
            <person name="Ruller R."/>
            <person name="Salamov A."/>
            <person name="Salih N.S."/>
            <person name="Samson R.A."/>
            <person name="Sandor E."/>
            <person name="Sanguinetti M."/>
            <person name="Schuetze T."/>
            <person name="Sepcic K."/>
            <person name="Shelest E."/>
            <person name="Sherlock G."/>
            <person name="Sophianopoulou V."/>
            <person name="Squina F.M."/>
            <person name="Sun H."/>
            <person name="Susca A."/>
            <person name="Todd R.B."/>
            <person name="Tsang A."/>
            <person name="Unkles S.E."/>
            <person name="van de Wiele N."/>
            <person name="van Rossen-Uffink D."/>
            <person name="Oliveira J.V."/>
            <person name="Vesth T.C."/>
            <person name="Visser J."/>
            <person name="Yu J.-H."/>
            <person name="Zhou M."/>
            <person name="Andersen M.R."/>
            <person name="Archer D.B."/>
            <person name="Baker S.E."/>
            <person name="Benoit I."/>
            <person name="Brakhage A.A."/>
            <person name="Braus G.H."/>
            <person name="Fischer R."/>
            <person name="Frisvad J.C."/>
            <person name="Goldman G.H."/>
            <person name="Houbraken J."/>
            <person name="Oakley B."/>
            <person name="Pocsi I."/>
            <person name="Scazzocchio C."/>
            <person name="Seiboth B."/>
            <person name="vanKuyk P.A."/>
            <person name="Wortman J."/>
            <person name="Dyer P.S."/>
            <person name="Grigoriev I.V."/>
        </authorList>
    </citation>
    <scope>NUCLEOTIDE SEQUENCE [LARGE SCALE GENOMIC DNA]</scope>
    <source>
        <strain evidence="2">CBS 593.65</strain>
    </source>
</reference>
<keyword evidence="2" id="KW-1185">Reference proteome</keyword>
<organism evidence="1 2">
    <name type="scientific">Aspergillus sydowii CBS 593.65</name>
    <dbReference type="NCBI Taxonomy" id="1036612"/>
    <lineage>
        <taxon>Eukaryota</taxon>
        <taxon>Fungi</taxon>
        <taxon>Dikarya</taxon>
        <taxon>Ascomycota</taxon>
        <taxon>Pezizomycotina</taxon>
        <taxon>Eurotiomycetes</taxon>
        <taxon>Eurotiomycetidae</taxon>
        <taxon>Eurotiales</taxon>
        <taxon>Aspergillaceae</taxon>
        <taxon>Aspergillus</taxon>
        <taxon>Aspergillus subgen. Nidulantes</taxon>
    </lineage>
</organism>
<name>A0A1L9TE19_9EURO</name>
<dbReference type="SUPFAM" id="SSF52540">
    <property type="entry name" value="P-loop containing nucleoside triphosphate hydrolases"/>
    <property type="match status" value="1"/>
</dbReference>
<dbReference type="Gene3D" id="3.40.50.300">
    <property type="entry name" value="P-loop containing nucleotide triphosphate hydrolases"/>
    <property type="match status" value="2"/>
</dbReference>
<proteinExistence type="predicted"/>
<dbReference type="EMBL" id="KV878588">
    <property type="protein sequence ID" value="OJJ57674.1"/>
    <property type="molecule type" value="Genomic_DNA"/>
</dbReference>
<evidence type="ECO:0000313" key="2">
    <source>
        <dbReference type="Proteomes" id="UP000184356"/>
    </source>
</evidence>